<dbReference type="Proteomes" id="UP000010482">
    <property type="component" value="Chromosome"/>
</dbReference>
<evidence type="ECO:0000313" key="2">
    <source>
        <dbReference type="EMBL" id="AFZ49001.1"/>
    </source>
</evidence>
<feature type="transmembrane region" description="Helical" evidence="1">
    <location>
        <begin position="63"/>
        <end position="82"/>
    </location>
</feature>
<dbReference type="KEGG" id="dsl:Dacsa_0187"/>
<feature type="transmembrane region" description="Helical" evidence="1">
    <location>
        <begin position="21"/>
        <end position="40"/>
    </location>
</feature>
<name>K9YPZ4_DACS8</name>
<organism evidence="2 3">
    <name type="scientific">Dactylococcopsis salina (strain PCC 8305)</name>
    <name type="common">Myxobactron salinum</name>
    <dbReference type="NCBI Taxonomy" id="13035"/>
    <lineage>
        <taxon>Bacteria</taxon>
        <taxon>Bacillati</taxon>
        <taxon>Cyanobacteriota</taxon>
        <taxon>Cyanophyceae</taxon>
        <taxon>Nodosilineales</taxon>
        <taxon>Cymatolegaceae</taxon>
        <taxon>Dactylococcopsis</taxon>
    </lineage>
</organism>
<gene>
    <name evidence="2" type="ORF">Dacsa_0187</name>
</gene>
<keyword evidence="1" id="KW-0472">Membrane</keyword>
<sequence length="148" mass="17422">MTKNARKKKGIKLNREWLPEAIAVIFLVAIGLYFFLPSAARSSLLEGLNNLITLLPTLIKSAINPKNILAIIIIVAVSYFFVQRLRYHVFRLYGYDKTCPVCQHHTHKLHRKGYQRWLSYLIPIRRYHCSNCNWKGLRIYHKKTRNRG</sequence>
<dbReference type="AlphaFoldDB" id="K9YPZ4"/>
<dbReference type="STRING" id="13035.Dacsa_0187"/>
<keyword evidence="3" id="KW-1185">Reference proteome</keyword>
<evidence type="ECO:0000256" key="1">
    <source>
        <dbReference type="SAM" id="Phobius"/>
    </source>
</evidence>
<proteinExistence type="predicted"/>
<dbReference type="eggNOG" id="ENOG5033M0J">
    <property type="taxonomic scope" value="Bacteria"/>
</dbReference>
<dbReference type="HOGENOM" id="CLU_1755831_0_0_3"/>
<keyword evidence="1" id="KW-1133">Transmembrane helix</keyword>
<protein>
    <submittedName>
        <fullName evidence="2">Uncharacterized protein</fullName>
    </submittedName>
</protein>
<accession>K9YPZ4</accession>
<dbReference type="EMBL" id="CP003944">
    <property type="protein sequence ID" value="AFZ49001.1"/>
    <property type="molecule type" value="Genomic_DNA"/>
</dbReference>
<evidence type="ECO:0000313" key="3">
    <source>
        <dbReference type="Proteomes" id="UP000010482"/>
    </source>
</evidence>
<keyword evidence="1" id="KW-0812">Transmembrane</keyword>
<reference evidence="2" key="1">
    <citation type="submission" date="2012-04" db="EMBL/GenBank/DDBJ databases">
        <title>Finished genome of Dactylococcopsis salina PCC 8305.</title>
        <authorList>
            <consortium name="US DOE Joint Genome Institute"/>
            <person name="Gugger M."/>
            <person name="Coursin T."/>
            <person name="Rippka R."/>
            <person name="Tandeau De Marsac N."/>
            <person name="Huntemann M."/>
            <person name="Wei C.-L."/>
            <person name="Han J."/>
            <person name="Detter J.C."/>
            <person name="Han C."/>
            <person name="Tapia R."/>
            <person name="Daligault H."/>
            <person name="Chen A."/>
            <person name="Krypides N."/>
            <person name="Mavromatis K."/>
            <person name="Markowitz V."/>
            <person name="Szeto E."/>
            <person name="Ivanova N."/>
            <person name="Ovchinnikova G."/>
            <person name="Pagani I."/>
            <person name="Pati A."/>
            <person name="Goodwin L."/>
            <person name="Peters L."/>
            <person name="Pitluck S."/>
            <person name="Woyke T."/>
            <person name="Kerfeld C."/>
        </authorList>
    </citation>
    <scope>NUCLEOTIDE SEQUENCE [LARGE SCALE GENOMIC DNA]</scope>
    <source>
        <strain evidence="2">PCC 8305</strain>
    </source>
</reference>